<gene>
    <name evidence="3" type="primary">ESC4</name>
    <name evidence="3" type="ORF">GLX27_002157</name>
</gene>
<sequence length="862" mass="92491">MQPEGLYSPNPTRLFSGVVVSCAGLTPHDQEMIAAAVESLGGAVKQTLCEEVTHLVATSRDTPKVHALEGRPDIAIEVVAPHWVNDSFRLNRRLPLRDYVFDLRKPNALPVCLRASWDRPQERASSPSSSSVDEGAAVLAGKKVLFARDIHGGALEAHPELHSLRDRVEAAGGTCLDTVAEGSDDAAVEAAVAAADLVVARYRESREFGAAMRQDVTVGTLPWLVHILSKGRMVSPRDRLLYFPYPRKPVPGFDRLTVTITNYSGAARSYLKELIAKMGGTFTPHMTPSHDVCIALELVGEKVNKAREWNIPVVNHLWLEQCFATWTNQTLAQTQFLTFPGAAQLKAVVGRASVPDASLQTYLRPAPREAAPTHSQATPEAEGAAPPAAPAAPAESRAEEAASDVRVAPAAPEAAAEQDTPLNHTPQHTHMDPMVDETVYIQGNREAEPNVSADEVAGGPHETDEAHEVAHDVAPEADGAQEPEEAQVPGEAQQPEEAQPEKAQPEKAQPEKAQPEEAQPEETQPEETQRIEAAESAAAQDHGVLADDATAQKDDPATPNEHAAPVHAPEANGEASTDYAAAGSPALEAAEADSAVPADEASEAPPTAPPPATSAALSDDQLAEAELGVAPPPTKRKSDHDMPRTPLSARKRKREVCLATTSVELKPSTLAVLDALHVRRVDDVAEATHLVAKGLTRTEKMLCAIALGTVQVVSVDWLKEVVRRKQLVDTAPYALHDAEKEAKWSMRLSDALAYSAAHPGALLQGHTFYVSRSVQPSRDVLQRVIEAAGGHVLPLSSATARSVAPAQHHVLGAREDRKALQTLRDQAAKHGTPDLRIWTPELILVGVLRQAMQWDEQYALPL</sequence>
<dbReference type="CDD" id="cd18432">
    <property type="entry name" value="BRCT_PAXIP1_rpt6_like"/>
    <property type="match status" value="1"/>
</dbReference>
<feature type="region of interest" description="Disordered" evidence="1">
    <location>
        <begin position="367"/>
        <end position="431"/>
    </location>
</feature>
<dbReference type="SMART" id="SM00292">
    <property type="entry name" value="BRCT"/>
    <property type="match status" value="4"/>
</dbReference>
<evidence type="ECO:0000313" key="3">
    <source>
        <dbReference type="EMBL" id="WFD47505.1"/>
    </source>
</evidence>
<feature type="compositionally biased region" description="Low complexity" evidence="1">
    <location>
        <begin position="377"/>
        <end position="395"/>
    </location>
</feature>
<dbReference type="InterPro" id="IPR036420">
    <property type="entry name" value="BRCT_dom_sf"/>
</dbReference>
<protein>
    <submittedName>
        <fullName evidence="3">Regulator of Ty1 Transposition</fullName>
    </submittedName>
</protein>
<dbReference type="Pfam" id="PF12738">
    <property type="entry name" value="PTCB-BRCT"/>
    <property type="match status" value="1"/>
</dbReference>
<dbReference type="PANTHER" id="PTHR47667">
    <property type="entry name" value="REGULATOR OF TY1 TRANSPOSITION PROTEIN 107"/>
    <property type="match status" value="1"/>
</dbReference>
<dbReference type="Gene3D" id="3.40.50.10190">
    <property type="entry name" value="BRCT domain"/>
    <property type="match status" value="4"/>
</dbReference>
<reference evidence="3 4" key="1">
    <citation type="journal article" date="2020" name="Elife">
        <title>Loss of centromere function drives karyotype evolution in closely related Malassezia species.</title>
        <authorList>
            <person name="Sankaranarayanan S.R."/>
            <person name="Ianiri G."/>
            <person name="Coelho M.A."/>
            <person name="Reza M.H."/>
            <person name="Thimmappa B.C."/>
            <person name="Ganguly P."/>
            <person name="Vadnala R.N."/>
            <person name="Sun S."/>
            <person name="Siddharthan R."/>
            <person name="Tellgren-Roth C."/>
            <person name="Dawson T.L."/>
            <person name="Heitman J."/>
            <person name="Sanyal K."/>
        </authorList>
    </citation>
    <scope>NUCLEOTIDE SEQUENCE [LARGE SCALE GENOMIC DNA]</scope>
    <source>
        <strain evidence="3">CBS14141</strain>
    </source>
</reference>
<organism evidence="3 4">
    <name type="scientific">Malassezia furfur</name>
    <name type="common">Pityriasis versicolor infection agent</name>
    <name type="synonym">Pityrosporum furfur</name>
    <dbReference type="NCBI Taxonomy" id="55194"/>
    <lineage>
        <taxon>Eukaryota</taxon>
        <taxon>Fungi</taxon>
        <taxon>Dikarya</taxon>
        <taxon>Basidiomycota</taxon>
        <taxon>Ustilaginomycotina</taxon>
        <taxon>Malasseziomycetes</taxon>
        <taxon>Malasseziales</taxon>
        <taxon>Malasseziaceae</taxon>
        <taxon>Malassezia</taxon>
    </lineage>
</organism>
<feature type="domain" description="BRCT" evidence="2">
    <location>
        <begin position="10"/>
        <end position="101"/>
    </location>
</feature>
<feature type="domain" description="BRCT" evidence="2">
    <location>
        <begin position="686"/>
        <end position="735"/>
    </location>
</feature>
<dbReference type="Pfam" id="PF16589">
    <property type="entry name" value="BRCT_2"/>
    <property type="match status" value="1"/>
</dbReference>
<dbReference type="InterPro" id="IPR053036">
    <property type="entry name" value="CellCycle_DNARepair_Reg"/>
</dbReference>
<keyword evidence="4" id="KW-1185">Reference proteome</keyword>
<feature type="region of interest" description="Disordered" evidence="1">
    <location>
        <begin position="478"/>
        <end position="652"/>
    </location>
</feature>
<feature type="compositionally biased region" description="Low complexity" evidence="1">
    <location>
        <begin position="580"/>
        <end position="589"/>
    </location>
</feature>
<dbReference type="PANTHER" id="PTHR47667:SF1">
    <property type="entry name" value="REGULATOR OF TY1 TRANSPOSITION PROTEIN 107"/>
    <property type="match status" value="1"/>
</dbReference>
<dbReference type="Pfam" id="PF16770">
    <property type="entry name" value="RTT107_BRCT_5"/>
    <property type="match status" value="1"/>
</dbReference>
<dbReference type="PROSITE" id="PS50172">
    <property type="entry name" value="BRCT"/>
    <property type="match status" value="5"/>
</dbReference>
<name>A0ABY8ERW9_MALFU</name>
<feature type="domain" description="BRCT" evidence="2">
    <location>
        <begin position="134"/>
        <end position="241"/>
    </location>
</feature>
<dbReference type="Pfam" id="PF00533">
    <property type="entry name" value="BRCT"/>
    <property type="match status" value="1"/>
</dbReference>
<dbReference type="InterPro" id="IPR001357">
    <property type="entry name" value="BRCT_dom"/>
</dbReference>
<evidence type="ECO:0000259" key="2">
    <source>
        <dbReference type="PROSITE" id="PS50172"/>
    </source>
</evidence>
<feature type="compositionally biased region" description="Basic and acidic residues" evidence="1">
    <location>
        <begin position="499"/>
        <end position="515"/>
    </location>
</feature>
<evidence type="ECO:0000313" key="4">
    <source>
        <dbReference type="Proteomes" id="UP000818624"/>
    </source>
</evidence>
<feature type="compositionally biased region" description="Low complexity" evidence="1">
    <location>
        <begin position="486"/>
        <end position="497"/>
    </location>
</feature>
<feature type="compositionally biased region" description="Low complexity" evidence="1">
    <location>
        <begin position="408"/>
        <end position="417"/>
    </location>
</feature>
<dbReference type="Proteomes" id="UP000818624">
    <property type="component" value="Chromosome 2"/>
</dbReference>
<feature type="domain" description="BRCT" evidence="2">
    <location>
        <begin position="758"/>
        <end position="860"/>
    </location>
</feature>
<feature type="domain" description="BRCT" evidence="2">
    <location>
        <begin position="253"/>
        <end position="323"/>
    </location>
</feature>
<dbReference type="SUPFAM" id="SSF52113">
    <property type="entry name" value="BRCT domain"/>
    <property type="match status" value="3"/>
</dbReference>
<accession>A0ABY8ERW9</accession>
<proteinExistence type="predicted"/>
<dbReference type="EMBL" id="CP046235">
    <property type="protein sequence ID" value="WFD47505.1"/>
    <property type="molecule type" value="Genomic_DNA"/>
</dbReference>
<evidence type="ECO:0000256" key="1">
    <source>
        <dbReference type="SAM" id="MobiDB-lite"/>
    </source>
</evidence>